<evidence type="ECO:0000256" key="2">
    <source>
        <dbReference type="ARBA" id="ARBA00022837"/>
    </source>
</evidence>
<gene>
    <name evidence="5" type="primary">pilY1</name>
    <name evidence="5" type="ordered locus">Mpe_A3408</name>
</gene>
<evidence type="ECO:0000259" key="4">
    <source>
        <dbReference type="Pfam" id="PF05567"/>
    </source>
</evidence>
<dbReference type="AlphaFoldDB" id="A2SLC2"/>
<keyword evidence="2" id="KW-0106">Calcium</keyword>
<name>A2SLC2_METPP</name>
<reference evidence="5 6" key="1">
    <citation type="journal article" date="2007" name="J. Bacteriol.">
        <title>Whole-genome analysis of the methyl tert-butyl ether-degrading beta-proteobacterium Methylibium petroleiphilum PM1.</title>
        <authorList>
            <person name="Kane S.R."/>
            <person name="Chakicherla A.Y."/>
            <person name="Chain P.S.G."/>
            <person name="Schmidt R."/>
            <person name="Shin M.W."/>
            <person name="Legler T.C."/>
            <person name="Scow K.M."/>
            <person name="Larimer F.W."/>
            <person name="Lucas S.M."/>
            <person name="Richardson P.M."/>
            <person name="Hristova K.R."/>
        </authorList>
    </citation>
    <scope>NUCLEOTIDE SEQUENCE [LARGE SCALE GENOMIC DNA]</scope>
    <source>
        <strain evidence="6">ATCC BAA-1232 / LMG 22953 / PM1</strain>
    </source>
</reference>
<protein>
    <submittedName>
        <fullName evidence="5">Pilus tip-associated protein</fullName>
    </submittedName>
</protein>
<dbReference type="EMBL" id="CP000555">
    <property type="protein sequence ID" value="ABM96361.1"/>
    <property type="molecule type" value="Genomic_DNA"/>
</dbReference>
<feature type="domain" description="PilY1 beta-propeller" evidence="4">
    <location>
        <begin position="773"/>
        <end position="1110"/>
    </location>
</feature>
<organism evidence="5 6">
    <name type="scientific">Methylibium petroleiphilum (strain ATCC BAA-1232 / LMG 22953 / PM1)</name>
    <dbReference type="NCBI Taxonomy" id="420662"/>
    <lineage>
        <taxon>Bacteria</taxon>
        <taxon>Pseudomonadati</taxon>
        <taxon>Pseudomonadota</taxon>
        <taxon>Betaproteobacteria</taxon>
        <taxon>Burkholderiales</taxon>
        <taxon>Sphaerotilaceae</taxon>
        <taxon>Methylibium</taxon>
    </lineage>
</organism>
<dbReference type="eggNOG" id="COG3419">
    <property type="taxonomic scope" value="Bacteria"/>
</dbReference>
<evidence type="ECO:0000313" key="5">
    <source>
        <dbReference type="EMBL" id="ABM96361.1"/>
    </source>
</evidence>
<evidence type="ECO:0000256" key="1">
    <source>
        <dbReference type="ARBA" id="ARBA00022723"/>
    </source>
</evidence>
<dbReference type="KEGG" id="mpt:Mpe_A3408"/>
<dbReference type="Proteomes" id="UP000000366">
    <property type="component" value="Chromosome"/>
</dbReference>
<dbReference type="Pfam" id="PF05567">
    <property type="entry name" value="T4P_PilY1"/>
    <property type="match status" value="1"/>
</dbReference>
<feature type="region of interest" description="Disordered" evidence="3">
    <location>
        <begin position="456"/>
        <end position="475"/>
    </location>
</feature>
<dbReference type="STRING" id="420662.Mpe_A3408"/>
<keyword evidence="6" id="KW-1185">Reference proteome</keyword>
<proteinExistence type="predicted"/>
<evidence type="ECO:0000313" key="6">
    <source>
        <dbReference type="Proteomes" id="UP000000366"/>
    </source>
</evidence>
<sequence length="1273" mass="136360">MKPYPTPDRHSTQMRWNCGDHAGLGMAGLARALVLSSVWMTSSLSANAATALADVPVFAGTTVPGNVALALSVEWPTAVRSAHTTAYVTTDTYLGYFDPNKCYKYQYYATETATQLRHFYPVGDNTAHNCTGTDEWSGNYLNWSSTPTIDPFRWAMTGGYRIIDTTTTTILQKSRDTNQGLAPDKSLTVAATVAQASPLAFTNLHTRIQGQGINMLFASSSAALGGVVVDYNPAVPPVAGVVYRAVMRVKVCDSSATAGTREANCVQYGSNWKPEGLVQKYSNRIRFSAFGYLNHSDFLRDGAVLRAQQKFVGPTQPVPGQPAVTNAAAEWDATTGIFAINPDAADATQTNASFTPSVSITNSGVMNYLNKFGQLNTNNYKSYDPVSELFYTALRYYKNQGNVPEYTAMGTANAATRTAYLDDFPVITNWNDPILYSCQRNFILGIGDIYTHRDKDLPGSTGTTEEPNPKPAAVTGDTTVNAETMTNRAFALQGLGAPNVNNYSGRNNSAGIVGLAYYANTTDIRPTVAGNAATEGKQTVQTYWVDVLEQPFVANNQFYLAAKYGGFTVPNDYDPATRTAALPQEWWSTTGQTVGTQARPDNYYTAGRPDTMVAGLTAAFEKIVADLDAYTTSFSTVDPVLTLTGNASYSASYDAENNSWTGELLANSLSFSSGVPIPTRQWGATEKLKTQLTGTGWSTNRNVVTWDPAGATGVAFRSTSTGAGRVNAAQLALLDTSYVAGDDSVNYLNYLRGDRTNELASTTPGYRTRTELLGDIVGSRVLPVGPPSLSLSDVTNPGYRAFRAARANRPTVVYVGANDGMLHAFNGALSGTDAGREIFAYIPNAAFNGPDGTPNVSGLASLGRTPFNHRFFVNATPVVKDVDFNRTGTGSTPASTASDWRSILVGGLGKGGRSFYAIDVTDPGGINSEADAAARVLWEFTDSRMGYSFGEPMIVKTRKYGWTVIFTSGYNTPDGQGYLFFVNPKTGALLEAVSTGVGTIANDAGLAHANAYVLDFTDGYADAIYAGDLLGNLWRLNVTGTTGSYPAPLRLATLSHPTEGAQPVTSRPLIEVHPTTRQRVVMIGTGRLLDSTDIGSAQMQSFYAITDGNAVAFNTTLPSGVSFPIGRDKLVENTNLLAGYTATAAAPMGWFIDLGKNASNTVAWRLTNDPISFFGTVAFTPSLPGGDSCNPSGISRIYGADFSRGISRLLENSTVVSYIQTTSLITDFKFVKVDGKMTAIRGDEKGELGKNDLNFGLPVGLRRLNWRELPLSN</sequence>
<evidence type="ECO:0000256" key="3">
    <source>
        <dbReference type="SAM" id="MobiDB-lite"/>
    </source>
</evidence>
<keyword evidence="1" id="KW-0479">Metal-binding</keyword>
<dbReference type="GO" id="GO:0046872">
    <property type="term" value="F:metal ion binding"/>
    <property type="evidence" value="ECO:0007669"/>
    <property type="project" value="UniProtKB-KW"/>
</dbReference>
<accession>A2SLC2</accession>
<dbReference type="HOGENOM" id="CLU_001890_0_0_4"/>
<dbReference type="InterPro" id="IPR008707">
    <property type="entry name" value="B-propeller_PilY1"/>
</dbReference>